<protein>
    <submittedName>
        <fullName evidence="1">Uncharacterized protein</fullName>
    </submittedName>
</protein>
<dbReference type="EMBL" id="MU266585">
    <property type="protein sequence ID" value="KAH7920363.1"/>
    <property type="molecule type" value="Genomic_DNA"/>
</dbReference>
<reference evidence="1" key="1">
    <citation type="journal article" date="2021" name="New Phytol.">
        <title>Evolutionary innovations through gain and loss of genes in the ectomycorrhizal Boletales.</title>
        <authorList>
            <person name="Wu G."/>
            <person name="Miyauchi S."/>
            <person name="Morin E."/>
            <person name="Kuo A."/>
            <person name="Drula E."/>
            <person name="Varga T."/>
            <person name="Kohler A."/>
            <person name="Feng B."/>
            <person name="Cao Y."/>
            <person name="Lipzen A."/>
            <person name="Daum C."/>
            <person name="Hundley H."/>
            <person name="Pangilinan J."/>
            <person name="Johnson J."/>
            <person name="Barry K."/>
            <person name="LaButti K."/>
            <person name="Ng V."/>
            <person name="Ahrendt S."/>
            <person name="Min B."/>
            <person name="Choi I.G."/>
            <person name="Park H."/>
            <person name="Plett J.M."/>
            <person name="Magnuson J."/>
            <person name="Spatafora J.W."/>
            <person name="Nagy L.G."/>
            <person name="Henrissat B."/>
            <person name="Grigoriev I.V."/>
            <person name="Yang Z.L."/>
            <person name="Xu J."/>
            <person name="Martin F.M."/>
        </authorList>
    </citation>
    <scope>NUCLEOTIDE SEQUENCE</scope>
    <source>
        <strain evidence="1">KUC20120723A-06</strain>
    </source>
</reference>
<keyword evidence="2" id="KW-1185">Reference proteome</keyword>
<sequence length="174" mass="19878">MRRSCFDATIQRTRCRLITSSAPGSILRGWFTSNYTRSPHRRFFRCNCALSMSACILEPRYEVNLGVVLKCYVFTLNTSGKEASYTWLHGSESRKKLGQKQLFLTVVTSVPLGLRLFCGGRSALMFFYFVLLCEVSVRRCLESRNCLAQELDAALGPRAKTRIPRPRSRALFPY</sequence>
<name>A0ACB8B5K0_9AGAM</name>
<comment type="caution">
    <text evidence="1">The sequence shown here is derived from an EMBL/GenBank/DDBJ whole genome shotgun (WGS) entry which is preliminary data.</text>
</comment>
<accession>A0ACB8B5K0</accession>
<organism evidence="1 2">
    <name type="scientific">Leucogyrophana mollusca</name>
    <dbReference type="NCBI Taxonomy" id="85980"/>
    <lineage>
        <taxon>Eukaryota</taxon>
        <taxon>Fungi</taxon>
        <taxon>Dikarya</taxon>
        <taxon>Basidiomycota</taxon>
        <taxon>Agaricomycotina</taxon>
        <taxon>Agaricomycetes</taxon>
        <taxon>Agaricomycetidae</taxon>
        <taxon>Boletales</taxon>
        <taxon>Boletales incertae sedis</taxon>
        <taxon>Leucogyrophana</taxon>
    </lineage>
</organism>
<evidence type="ECO:0000313" key="2">
    <source>
        <dbReference type="Proteomes" id="UP000790709"/>
    </source>
</evidence>
<dbReference type="Proteomes" id="UP000790709">
    <property type="component" value="Unassembled WGS sequence"/>
</dbReference>
<evidence type="ECO:0000313" key="1">
    <source>
        <dbReference type="EMBL" id="KAH7920363.1"/>
    </source>
</evidence>
<proteinExistence type="predicted"/>
<gene>
    <name evidence="1" type="ORF">BV22DRAFT_808361</name>
</gene>